<evidence type="ECO:0000313" key="8">
    <source>
        <dbReference type="Proteomes" id="UP000008672"/>
    </source>
</evidence>
<dbReference type="EMBL" id="AFYH01099494">
    <property type="status" value="NOT_ANNOTATED_CDS"/>
    <property type="molecule type" value="Genomic_DNA"/>
</dbReference>
<dbReference type="PANTHER" id="PTHR44337:SF20">
    <property type="entry name" value="CARCINOEMBRYONIC ANTIGEN-RELATED CELL ADHESION MOLECULE 5-RELATED"/>
    <property type="match status" value="1"/>
</dbReference>
<reference evidence="7" key="3">
    <citation type="submission" date="2025-09" db="UniProtKB">
        <authorList>
            <consortium name="Ensembl"/>
        </authorList>
    </citation>
    <scope>IDENTIFICATION</scope>
</reference>
<dbReference type="Gene3D" id="2.60.40.10">
    <property type="entry name" value="Immunoglobulins"/>
    <property type="match status" value="6"/>
</dbReference>
<dbReference type="InterPro" id="IPR003599">
    <property type="entry name" value="Ig_sub"/>
</dbReference>
<dbReference type="InterPro" id="IPR013106">
    <property type="entry name" value="Ig_V-set"/>
</dbReference>
<feature type="domain" description="Ig-like" evidence="6">
    <location>
        <begin position="92"/>
        <end position="170"/>
    </location>
</feature>
<feature type="domain" description="Ig-like" evidence="6">
    <location>
        <begin position="276"/>
        <end position="356"/>
    </location>
</feature>
<dbReference type="PROSITE" id="PS50835">
    <property type="entry name" value="IG_LIKE"/>
    <property type="match status" value="6"/>
</dbReference>
<evidence type="ECO:0000256" key="4">
    <source>
        <dbReference type="ARBA" id="ARBA00023319"/>
    </source>
</evidence>
<proteinExistence type="inferred from homology"/>
<keyword evidence="1" id="KW-0732">Signal</keyword>
<dbReference type="SMART" id="SM00408">
    <property type="entry name" value="IGc2"/>
    <property type="match status" value="6"/>
</dbReference>
<dbReference type="OMA" id="SCEITSH"/>
<evidence type="ECO:0000259" key="6">
    <source>
        <dbReference type="PROSITE" id="PS50835"/>
    </source>
</evidence>
<dbReference type="EMBL" id="AFYH01099497">
    <property type="status" value="NOT_ANNOTATED_CDS"/>
    <property type="molecule type" value="Genomic_DNA"/>
</dbReference>
<evidence type="ECO:0000256" key="2">
    <source>
        <dbReference type="ARBA" id="ARBA00023157"/>
    </source>
</evidence>
<feature type="domain" description="Ig-like" evidence="6">
    <location>
        <begin position="2"/>
        <end position="87"/>
    </location>
</feature>
<dbReference type="InterPro" id="IPR013783">
    <property type="entry name" value="Ig-like_fold"/>
</dbReference>
<feature type="domain" description="Ig-like" evidence="6">
    <location>
        <begin position="466"/>
        <end position="541"/>
    </location>
</feature>
<feature type="domain" description="Ig-like" evidence="6">
    <location>
        <begin position="393"/>
        <end position="458"/>
    </location>
</feature>
<keyword evidence="8" id="KW-1185">Reference proteome</keyword>
<dbReference type="Pfam" id="PF13895">
    <property type="entry name" value="Ig_2"/>
    <property type="match status" value="1"/>
</dbReference>
<dbReference type="STRING" id="7897.ENSLACP00000012081"/>
<dbReference type="EMBL" id="AFYH01099496">
    <property type="status" value="NOT_ANNOTATED_CDS"/>
    <property type="molecule type" value="Genomic_DNA"/>
</dbReference>
<keyword evidence="4" id="KW-0393">Immunoglobulin domain</keyword>
<dbReference type="EMBL" id="AFYH01099495">
    <property type="status" value="NOT_ANNOTATED_CDS"/>
    <property type="molecule type" value="Genomic_DNA"/>
</dbReference>
<dbReference type="InterPro" id="IPR036179">
    <property type="entry name" value="Ig-like_dom_sf"/>
</dbReference>
<dbReference type="eggNOG" id="ENOG502RXPD">
    <property type="taxonomic scope" value="Eukaryota"/>
</dbReference>
<dbReference type="Pfam" id="PF13927">
    <property type="entry name" value="Ig_3"/>
    <property type="match status" value="5"/>
</dbReference>
<name>H3AR10_LATCH</name>
<evidence type="ECO:0000256" key="1">
    <source>
        <dbReference type="ARBA" id="ARBA00022729"/>
    </source>
</evidence>
<dbReference type="SUPFAM" id="SSF48726">
    <property type="entry name" value="Immunoglobulin"/>
    <property type="match status" value="6"/>
</dbReference>
<dbReference type="FunFam" id="2.60.40.10:FF:000244">
    <property type="entry name" value="carcinoembryonic antigen-related cell adhesion molecule 16"/>
    <property type="match status" value="2"/>
</dbReference>
<dbReference type="FunCoup" id="H3AR10">
    <property type="interactions" value="229"/>
</dbReference>
<protein>
    <recommendedName>
        <fullName evidence="6">Ig-like domain-containing protein</fullName>
    </recommendedName>
</protein>
<dbReference type="PANTHER" id="PTHR44337">
    <property type="entry name" value="CARCINOEMBRYONIC ANTIGEN-RELATED CELL ADHESION MOLECULE 8"/>
    <property type="match status" value="1"/>
</dbReference>
<evidence type="ECO:0000256" key="5">
    <source>
        <dbReference type="ARBA" id="ARBA00038222"/>
    </source>
</evidence>
<dbReference type="InParanoid" id="H3AR10"/>
<dbReference type="HOGENOM" id="CLU_024555_7_0_1"/>
<evidence type="ECO:0000313" key="7">
    <source>
        <dbReference type="Ensembl" id="ENSLACP00000012081.1"/>
    </source>
</evidence>
<feature type="domain" description="Ig-like" evidence="6">
    <location>
        <begin position="183"/>
        <end position="270"/>
    </location>
</feature>
<evidence type="ECO:0000256" key="3">
    <source>
        <dbReference type="ARBA" id="ARBA00023180"/>
    </source>
</evidence>
<dbReference type="Ensembl" id="ENSLACT00000012173.1">
    <property type="protein sequence ID" value="ENSLACP00000012081.1"/>
    <property type="gene ID" value="ENSLACG00000010635.1"/>
</dbReference>
<dbReference type="PRINTS" id="PR01832">
    <property type="entry name" value="VEGFRECEPTOR"/>
</dbReference>
<organism evidence="7 8">
    <name type="scientific">Latimeria chalumnae</name>
    <name type="common">Coelacanth</name>
    <dbReference type="NCBI Taxonomy" id="7897"/>
    <lineage>
        <taxon>Eukaryota</taxon>
        <taxon>Metazoa</taxon>
        <taxon>Chordata</taxon>
        <taxon>Craniata</taxon>
        <taxon>Vertebrata</taxon>
        <taxon>Euteleostomi</taxon>
        <taxon>Coelacanthiformes</taxon>
        <taxon>Coelacanthidae</taxon>
        <taxon>Latimeria</taxon>
    </lineage>
</organism>
<dbReference type="SMART" id="SM00406">
    <property type="entry name" value="IGv"/>
    <property type="match status" value="3"/>
</dbReference>
<keyword evidence="3" id="KW-0325">Glycoprotein</keyword>
<comment type="similarity">
    <text evidence="5">Belongs to the immunoglobulin superfamily. CEA family.</text>
</comment>
<dbReference type="GeneTree" id="ENSGT01100000263479"/>
<sequence length="571" mass="61656">KPTISSNDSTPVEFNDTVTLTCNASGTDVSYQWWRDNQPVSSSGRFLLSNRNESLTISDILRNDSGPFFCVASNIVSHMSSDPFSLNISYGPEITNISLSSQNLVFSVGSPVTFSCHVDSKPPASFTWLLNGAALNESGQRLTIPHLLENNTGNYSCQTFNSITRRYDIATQAIEVYEPVSKPTISSNDSTPVEFNDTVTLTCSASDKNGSFAWWRDNQPVSSSGRFLLSNNNQTLTISEILRTDNGPYTCNASNAVSTNSSDKFSLNISYGPDSPKISISPNSTELSVGSDILFSCAADSNPPATFTWFLNNTSLNENGQSLTITKIQQNNTGNYSCQAFNSDTKRYNTATRAVQVLEVLQNTTISFNNSSPVTENGTVVMTYGGKGTVDKILWYKDNKLLPASVNKRSVSDGDRIQLSSDNETLTISNVSRTDSGIYQCEASNPVSTSRSDEITLEVSFGPDTPTIILTSNPVLVGSKVTLNCTAASSPAPKYEWLVNQTEKGTEQLLVIESVSFSDAGTYTCWASNSITNLRSMKQIELQVTEAKPGGLTGGQIAGIVIGVILGVILI</sequence>
<dbReference type="EMBL" id="AFYH01099498">
    <property type="status" value="NOT_ANNOTATED_CDS"/>
    <property type="molecule type" value="Genomic_DNA"/>
</dbReference>
<dbReference type="SMART" id="SM00409">
    <property type="entry name" value="IG"/>
    <property type="match status" value="6"/>
</dbReference>
<dbReference type="Proteomes" id="UP000008672">
    <property type="component" value="Unassembled WGS sequence"/>
</dbReference>
<reference evidence="8" key="1">
    <citation type="submission" date="2011-08" db="EMBL/GenBank/DDBJ databases">
        <title>The draft genome of Latimeria chalumnae.</title>
        <authorList>
            <person name="Di Palma F."/>
            <person name="Alfoldi J."/>
            <person name="Johnson J."/>
            <person name="Berlin A."/>
            <person name="Gnerre S."/>
            <person name="Jaffe D."/>
            <person name="MacCallum I."/>
            <person name="Young S."/>
            <person name="Walker B.J."/>
            <person name="Lander E."/>
            <person name="Lindblad-Toh K."/>
        </authorList>
    </citation>
    <scope>NUCLEOTIDE SEQUENCE [LARGE SCALE GENOMIC DNA]</scope>
    <source>
        <strain evidence="8">Wild caught</strain>
    </source>
</reference>
<dbReference type="InterPro" id="IPR003598">
    <property type="entry name" value="Ig_sub2"/>
</dbReference>
<dbReference type="CDD" id="cd00096">
    <property type="entry name" value="Ig"/>
    <property type="match status" value="1"/>
</dbReference>
<dbReference type="InterPro" id="IPR052598">
    <property type="entry name" value="IgSF_CEA-related"/>
</dbReference>
<keyword evidence="2" id="KW-1015">Disulfide bond</keyword>
<reference evidence="7" key="2">
    <citation type="submission" date="2025-08" db="UniProtKB">
        <authorList>
            <consortium name="Ensembl"/>
        </authorList>
    </citation>
    <scope>IDENTIFICATION</scope>
</reference>
<dbReference type="AlphaFoldDB" id="H3AR10"/>
<accession>H3AR10</accession>
<dbReference type="InterPro" id="IPR007110">
    <property type="entry name" value="Ig-like_dom"/>
</dbReference>
<dbReference type="EMBL" id="AFYH01099499">
    <property type="status" value="NOT_ANNOTATED_CDS"/>
    <property type="molecule type" value="Genomic_DNA"/>
</dbReference>